<dbReference type="GO" id="GO:0070877">
    <property type="term" value="C:microprocessor complex"/>
    <property type="evidence" value="ECO:0007669"/>
    <property type="project" value="TreeGrafter"/>
</dbReference>
<comment type="similarity">
    <text evidence="7">Belongs to the ribonuclease III family. Mitochondrion-specific ribosomal protein mL44 subfamily.</text>
</comment>
<accession>A0A0K8R5E0</accession>
<comment type="subcellular location">
    <subcellularLocation>
        <location evidence="1">Mitochondrion</location>
    </subcellularLocation>
</comment>
<keyword evidence="4" id="KW-0689">Ribosomal protein</keyword>
<dbReference type="GO" id="GO:0005762">
    <property type="term" value="C:mitochondrial large ribosomal subunit"/>
    <property type="evidence" value="ECO:0007669"/>
    <property type="project" value="TreeGrafter"/>
</dbReference>
<dbReference type="CDD" id="cd19874">
    <property type="entry name" value="DSRM_MRPL44"/>
    <property type="match status" value="1"/>
</dbReference>
<keyword evidence="2" id="KW-0694">RNA-binding</keyword>
<evidence type="ECO:0000313" key="10">
    <source>
        <dbReference type="EMBL" id="JAA66375.1"/>
    </source>
</evidence>
<dbReference type="Gene3D" id="3.30.160.20">
    <property type="match status" value="1"/>
</dbReference>
<evidence type="ECO:0000256" key="6">
    <source>
        <dbReference type="ARBA" id="ARBA00023274"/>
    </source>
</evidence>
<dbReference type="FunFam" id="3.30.160.20:FF:000037">
    <property type="entry name" value="39S ribosomal protein L44, mitochondrial"/>
    <property type="match status" value="1"/>
</dbReference>
<dbReference type="GO" id="GO:0006396">
    <property type="term" value="P:RNA processing"/>
    <property type="evidence" value="ECO:0007669"/>
    <property type="project" value="InterPro"/>
</dbReference>
<evidence type="ECO:0000256" key="3">
    <source>
        <dbReference type="ARBA" id="ARBA00022946"/>
    </source>
</evidence>
<dbReference type="AlphaFoldDB" id="A0A0K8R5E0"/>
<proteinExistence type="evidence at transcript level"/>
<dbReference type="Gene3D" id="1.10.1520.10">
    <property type="entry name" value="Ribonuclease III domain"/>
    <property type="match status" value="1"/>
</dbReference>
<organism evidence="10">
    <name type="scientific">Ixodes ricinus</name>
    <name type="common">Common tick</name>
    <name type="synonym">Acarus ricinus</name>
    <dbReference type="NCBI Taxonomy" id="34613"/>
    <lineage>
        <taxon>Eukaryota</taxon>
        <taxon>Metazoa</taxon>
        <taxon>Ecdysozoa</taxon>
        <taxon>Arthropoda</taxon>
        <taxon>Chelicerata</taxon>
        <taxon>Arachnida</taxon>
        <taxon>Acari</taxon>
        <taxon>Parasitiformes</taxon>
        <taxon>Ixodida</taxon>
        <taxon>Ixodoidea</taxon>
        <taxon>Ixodidae</taxon>
        <taxon>Ixodinae</taxon>
        <taxon>Ixodes</taxon>
    </lineage>
</organism>
<dbReference type="PROSITE" id="PS50142">
    <property type="entry name" value="RNASE_3_2"/>
    <property type="match status" value="1"/>
</dbReference>
<dbReference type="Pfam" id="PF22935">
    <property type="entry name" value="RM44_endonuclase"/>
    <property type="match status" value="1"/>
</dbReference>
<reference evidence="10" key="1">
    <citation type="submission" date="2012-12" db="EMBL/GenBank/DDBJ databases">
        <title>Identification and characterization of a phenylalanine ammonia-lyase gene family in Isatis indigotica Fort.</title>
        <authorList>
            <person name="Liu Q."/>
            <person name="Chen J."/>
            <person name="Zhou X."/>
            <person name="Di P."/>
            <person name="Xiao Y."/>
            <person name="Xuan H."/>
            <person name="Zhang L."/>
            <person name="Chen W."/>
        </authorList>
    </citation>
    <scope>NUCLEOTIDE SEQUENCE</scope>
    <source>
        <tissue evidence="10">Salivary gland</tissue>
    </source>
</reference>
<evidence type="ECO:0000256" key="5">
    <source>
        <dbReference type="ARBA" id="ARBA00023128"/>
    </source>
</evidence>
<evidence type="ECO:0000259" key="9">
    <source>
        <dbReference type="PROSITE" id="PS50142"/>
    </source>
</evidence>
<dbReference type="EMBL" id="GADI01007433">
    <property type="protein sequence ID" value="JAA66375.1"/>
    <property type="molecule type" value="mRNA"/>
</dbReference>
<evidence type="ECO:0000256" key="7">
    <source>
        <dbReference type="ARBA" id="ARBA00024034"/>
    </source>
</evidence>
<dbReference type="PANTHER" id="PTHR11207:SF5">
    <property type="entry name" value="LARGE RIBOSOMAL SUBUNIT PROTEIN ML44"/>
    <property type="match status" value="1"/>
</dbReference>
<feature type="domain" description="RNase III" evidence="9">
    <location>
        <begin position="71"/>
        <end position="207"/>
    </location>
</feature>
<dbReference type="GO" id="GO:0070125">
    <property type="term" value="P:mitochondrial translational elongation"/>
    <property type="evidence" value="ECO:0007669"/>
    <property type="project" value="TreeGrafter"/>
</dbReference>
<protein>
    <recommendedName>
        <fullName evidence="8">Large ribosomal subunit protein mL44</fullName>
    </recommendedName>
</protein>
<dbReference type="GO" id="GO:0003725">
    <property type="term" value="F:double-stranded RNA binding"/>
    <property type="evidence" value="ECO:0007669"/>
    <property type="project" value="InterPro"/>
</dbReference>
<dbReference type="PANTHER" id="PTHR11207">
    <property type="entry name" value="RIBONUCLEASE III"/>
    <property type="match status" value="1"/>
</dbReference>
<dbReference type="InterPro" id="IPR055189">
    <property type="entry name" value="RM44_endonuclase"/>
</dbReference>
<evidence type="ECO:0000256" key="1">
    <source>
        <dbReference type="ARBA" id="ARBA00004173"/>
    </source>
</evidence>
<dbReference type="Pfam" id="PF22892">
    <property type="entry name" value="DSRM_MRPL44"/>
    <property type="match status" value="1"/>
</dbReference>
<evidence type="ECO:0000256" key="8">
    <source>
        <dbReference type="ARBA" id="ARBA00035187"/>
    </source>
</evidence>
<dbReference type="FunFam" id="1.10.1520.10:FF:000039">
    <property type="entry name" value="39S ribosomal protein L44, mitochondrial"/>
    <property type="match status" value="1"/>
</dbReference>
<dbReference type="InterPro" id="IPR044444">
    <property type="entry name" value="Ribosomal_mL44_DSRM_metazoa"/>
</dbReference>
<keyword evidence="3" id="KW-0809">Transit peptide</keyword>
<name>A0A0K8R5E0_IXORI</name>
<keyword evidence="6" id="KW-0687">Ribonucleoprotein</keyword>
<dbReference type="InterPro" id="IPR000999">
    <property type="entry name" value="RNase_III_dom"/>
</dbReference>
<dbReference type="InterPro" id="IPR036389">
    <property type="entry name" value="RNase_III_sf"/>
</dbReference>
<sequence>MASFARFLLRGAAQTLPKLRARTGPSIMQTYGYKRSLPPMLMEMKRRRKKAGPEPLRHRSVWVEWNYDCEIYAFAKRLGETWSDETLRTAFVQQSYVEREAEHRRELGMPSGDDGTLSLTPNTDLARAGRELCDSYADEYLVREFPQLPREGVNAVKEHLMSDQVLSHVSKNIGTSDLILCADFPPEQTTLANVLMALVGGLARDCGKNRACLFVRDFVLAQLVGKDVNELWVVDKPIERLASLLHEQGMSPAEPRLLWDSGRTTLEASYCVGFYSDKKLLGSSVGETVEIAQEMAARDALRRWYGLELNRAPLSFGRQGRELAGEAKEARWRRRTTAVEATPLACIIVVTYARW</sequence>
<dbReference type="GO" id="GO:0004525">
    <property type="term" value="F:ribonuclease III activity"/>
    <property type="evidence" value="ECO:0007669"/>
    <property type="project" value="InterPro"/>
</dbReference>
<evidence type="ECO:0000256" key="2">
    <source>
        <dbReference type="ARBA" id="ARBA00022884"/>
    </source>
</evidence>
<dbReference type="SUPFAM" id="SSF69065">
    <property type="entry name" value="RNase III domain-like"/>
    <property type="match status" value="1"/>
</dbReference>
<evidence type="ECO:0000256" key="4">
    <source>
        <dbReference type="ARBA" id="ARBA00022980"/>
    </source>
</evidence>
<keyword evidence="5" id="KW-0496">Mitochondrion</keyword>